<accession>A0A5K3FA34</accession>
<dbReference type="GO" id="GO:0046856">
    <property type="term" value="P:phosphatidylinositol dephosphorylation"/>
    <property type="evidence" value="ECO:0007669"/>
    <property type="project" value="InterPro"/>
</dbReference>
<dbReference type="GO" id="GO:0034597">
    <property type="term" value="F:phosphatidylinositol-4,5-bisphosphate 4-phosphatase activity"/>
    <property type="evidence" value="ECO:0007669"/>
    <property type="project" value="UniProtKB-EC"/>
</dbReference>
<dbReference type="PANTHER" id="PTHR21014">
    <property type="entry name" value="PHOSPHATIDYLINOSITOL-4,5-BISPHOSPHATE 4-PHOSPHATASE"/>
    <property type="match status" value="1"/>
</dbReference>
<dbReference type="PANTHER" id="PTHR21014:SF6">
    <property type="entry name" value="PHOSPHATIDYLINOSITOL-4,5-BISPHOSPHATE 4-PHOSPHATASE"/>
    <property type="match status" value="1"/>
</dbReference>
<dbReference type="GO" id="GO:0005886">
    <property type="term" value="C:plasma membrane"/>
    <property type="evidence" value="ECO:0007669"/>
    <property type="project" value="TreeGrafter"/>
</dbReference>
<dbReference type="EC" id="3.1.3.78" evidence="4 11"/>
<reference evidence="13" key="1">
    <citation type="submission" date="2019-11" db="UniProtKB">
        <authorList>
            <consortium name="WormBaseParasite"/>
        </authorList>
    </citation>
    <scope>IDENTIFICATION</scope>
</reference>
<name>A0A5K3FA34_MESCO</name>
<evidence type="ECO:0000256" key="4">
    <source>
        <dbReference type="ARBA" id="ARBA00012936"/>
    </source>
</evidence>
<evidence type="ECO:0000256" key="8">
    <source>
        <dbReference type="ARBA" id="ARBA00022989"/>
    </source>
</evidence>
<evidence type="ECO:0000256" key="6">
    <source>
        <dbReference type="ARBA" id="ARBA00022753"/>
    </source>
</evidence>
<dbReference type="GO" id="GO:0031902">
    <property type="term" value="C:late endosome membrane"/>
    <property type="evidence" value="ECO:0007669"/>
    <property type="project" value="UniProtKB-SubCell"/>
</dbReference>
<evidence type="ECO:0000256" key="9">
    <source>
        <dbReference type="ARBA" id="ARBA00023136"/>
    </source>
</evidence>
<evidence type="ECO:0000256" key="12">
    <source>
        <dbReference type="SAM" id="MobiDB-lite"/>
    </source>
</evidence>
<comment type="subcellular location">
    <subcellularLocation>
        <location evidence="2 11">Late endosome membrane</location>
        <topology evidence="2 11">Multi-pass membrane protein</topology>
    </subcellularLocation>
    <subcellularLocation>
        <location evidence="3 11">Lysosome membrane</location>
        <topology evidence="3 11">Multi-pass membrane protein</topology>
    </subcellularLocation>
</comment>
<evidence type="ECO:0000256" key="2">
    <source>
        <dbReference type="ARBA" id="ARBA00004107"/>
    </source>
</evidence>
<keyword evidence="6 11" id="KW-0967">Endosome</keyword>
<keyword evidence="5 11" id="KW-0812">Transmembrane</keyword>
<feature type="region of interest" description="Disordered" evidence="12">
    <location>
        <begin position="1"/>
        <end position="27"/>
    </location>
</feature>
<comment type="catalytic activity">
    <reaction evidence="1 11">
        <text>a 1,2-diacyl-sn-glycero-3-phospho-(1D-myo-inositol-4,5-bisphosphate) + H2O = a 1,2-diacyl-sn-glycero-3-phospho-(1D-myo-inositol-5-phosphate) + phosphate</text>
        <dbReference type="Rhea" id="RHEA:25674"/>
        <dbReference type="ChEBI" id="CHEBI:15377"/>
        <dbReference type="ChEBI" id="CHEBI:43474"/>
        <dbReference type="ChEBI" id="CHEBI:57795"/>
        <dbReference type="ChEBI" id="CHEBI:58456"/>
        <dbReference type="EC" id="3.1.3.78"/>
    </reaction>
</comment>
<sequence>MDERTSLLQDGNEPTRPAVEHAEPRSSDVEPTINCQVCNAVVPIGNKGKQLVVKCHVCNEATPIKGPPPGKQYVRCQCNCLLICKASTTRVGCPRPQCQRVITLSNPAVTNYNTNTESDSGLGTGGTFPSRGGLRVTCGNCHRPFSIPSPPPYQPTACDAAFTNRLVSCLSNGSASNVSLLIAARCPQCRRVTSVGQAYARTRWVGYLLLCVLFAVIAIGVTAGTVSTAKTQHGLYFLWSILYLLVLIFAIRFVKFFRMPVSALELAVVRA</sequence>
<evidence type="ECO:0000256" key="11">
    <source>
        <dbReference type="RuleBase" id="RU365008"/>
    </source>
</evidence>
<evidence type="ECO:0000256" key="3">
    <source>
        <dbReference type="ARBA" id="ARBA00004155"/>
    </source>
</evidence>
<evidence type="ECO:0000256" key="5">
    <source>
        <dbReference type="ARBA" id="ARBA00022692"/>
    </source>
</evidence>
<comment type="function">
    <text evidence="11">Catalyzes the hydrolysis of phosphatidylinositol-4,5-bisphosphate (PtdIns-4,5-P2) to phosphatidylinositol-4-phosphate (PtdIns-4-P).</text>
</comment>
<dbReference type="GO" id="GO:0030670">
    <property type="term" value="C:phagocytic vesicle membrane"/>
    <property type="evidence" value="ECO:0007669"/>
    <property type="project" value="TreeGrafter"/>
</dbReference>
<keyword evidence="9 11" id="KW-0472">Membrane</keyword>
<dbReference type="Pfam" id="PF09788">
    <property type="entry name" value="Tmemb_55A"/>
    <property type="match status" value="2"/>
</dbReference>
<feature type="transmembrane region" description="Helical" evidence="11">
    <location>
        <begin position="236"/>
        <end position="254"/>
    </location>
</feature>
<protein>
    <recommendedName>
        <fullName evidence="4 11">Phosphatidylinositol-4,5-bisphosphate 4-phosphatase</fullName>
        <ecNumber evidence="4 11">3.1.3.78</ecNumber>
    </recommendedName>
</protein>
<proteinExistence type="predicted"/>
<feature type="compositionally biased region" description="Basic and acidic residues" evidence="12">
    <location>
        <begin position="18"/>
        <end position="27"/>
    </location>
</feature>
<evidence type="ECO:0000256" key="7">
    <source>
        <dbReference type="ARBA" id="ARBA00022801"/>
    </source>
</evidence>
<evidence type="ECO:0000313" key="13">
    <source>
        <dbReference type="WBParaSite" id="MCU_006167-RA"/>
    </source>
</evidence>
<dbReference type="GO" id="GO:0005765">
    <property type="term" value="C:lysosomal membrane"/>
    <property type="evidence" value="ECO:0007669"/>
    <property type="project" value="UniProtKB-SubCell"/>
</dbReference>
<keyword evidence="10 11" id="KW-0458">Lysosome</keyword>
<organism evidence="13">
    <name type="scientific">Mesocestoides corti</name>
    <name type="common">Flatworm</name>
    <dbReference type="NCBI Taxonomy" id="53468"/>
    <lineage>
        <taxon>Eukaryota</taxon>
        <taxon>Metazoa</taxon>
        <taxon>Spiralia</taxon>
        <taxon>Lophotrochozoa</taxon>
        <taxon>Platyhelminthes</taxon>
        <taxon>Cestoda</taxon>
        <taxon>Eucestoda</taxon>
        <taxon>Cyclophyllidea</taxon>
        <taxon>Mesocestoididae</taxon>
        <taxon>Mesocestoides</taxon>
    </lineage>
</organism>
<dbReference type="AlphaFoldDB" id="A0A5K3FA34"/>
<evidence type="ECO:0000256" key="1">
    <source>
        <dbReference type="ARBA" id="ARBA00001261"/>
    </source>
</evidence>
<dbReference type="InterPro" id="IPR019178">
    <property type="entry name" value="PtdIns-P2-Ptase"/>
</dbReference>
<keyword evidence="7 11" id="KW-0378">Hydrolase</keyword>
<keyword evidence="8 11" id="KW-1133">Transmembrane helix</keyword>
<feature type="transmembrane region" description="Helical" evidence="11">
    <location>
        <begin position="204"/>
        <end position="224"/>
    </location>
</feature>
<dbReference type="WBParaSite" id="MCU_006167-RA">
    <property type="protein sequence ID" value="MCU_006167-RA"/>
    <property type="gene ID" value="MCU_006167"/>
</dbReference>
<evidence type="ECO:0000256" key="10">
    <source>
        <dbReference type="ARBA" id="ARBA00023228"/>
    </source>
</evidence>